<proteinExistence type="predicted"/>
<dbReference type="KEGG" id="sve:SVEN_5522"/>
<dbReference type="Gene3D" id="3.60.15.10">
    <property type="entry name" value="Ribonuclease Z/Hydroxyacylglutathione hydrolase-like"/>
    <property type="match status" value="1"/>
</dbReference>
<dbReference type="InterPro" id="IPR001279">
    <property type="entry name" value="Metallo-B-lactamas"/>
</dbReference>
<evidence type="ECO:0000313" key="3">
    <source>
        <dbReference type="EMBL" id="CCA58808.1"/>
    </source>
</evidence>
<dbReference type="HOGENOM" id="CLU_051050_1_0_11"/>
<dbReference type="GO" id="GO:0016787">
    <property type="term" value="F:hydrolase activity"/>
    <property type="evidence" value="ECO:0007669"/>
    <property type="project" value="UniProtKB-KW"/>
</dbReference>
<dbReference type="AlphaFoldDB" id="F2R7Z9"/>
<sequence>MITSCVSVANVLGGMAASEPTDVRTHRSPRESWCSSMNRPTFRRTASGVVAATLSAALLAACGGQDEDAADGAKATAPAFTVTHIGGPTTILEIGGLRLLLDPTFDAPRKYKSGLEKLRPPALGVDGIGRIDAVLLSHDQHDDNLDEAGRALLKDVPVVLSTPGARKRLGDHVTGMKAWDAQELKSASGAVEVTAVPALHGPDGVDRGADGEVTGFVLSGKGVPTTYISGDNASVKVAEEVGDRIRKEIGPIDTAVLFAGAARTPAILANAPLTLTSRNAALVAKALDPRKVVPVHTDSWNIYSEDLASLVKAFKAEGVDAKLVDLAPDGAPKSLS</sequence>
<dbReference type="PATRIC" id="fig|953739.5.peg.670"/>
<dbReference type="PANTHER" id="PTHR43546">
    <property type="entry name" value="UPF0173 METAL-DEPENDENT HYDROLASE MJ1163-RELATED"/>
    <property type="match status" value="1"/>
</dbReference>
<keyword evidence="1" id="KW-0378">Hydrolase</keyword>
<dbReference type="InterPro" id="IPR050114">
    <property type="entry name" value="UPF0173_UPF0282_UlaG_hydrolase"/>
</dbReference>
<organism evidence="3 4">
    <name type="scientific">Streptomyces venezuelae (strain ATCC 10712 / CBS 650.69 / DSM 40230 / JCM 4526 / NBRC 13096 / PD 04745)</name>
    <dbReference type="NCBI Taxonomy" id="953739"/>
    <lineage>
        <taxon>Bacteria</taxon>
        <taxon>Bacillati</taxon>
        <taxon>Actinomycetota</taxon>
        <taxon>Actinomycetes</taxon>
        <taxon>Kitasatosporales</taxon>
        <taxon>Streptomycetaceae</taxon>
        <taxon>Streptomyces</taxon>
    </lineage>
</organism>
<evidence type="ECO:0000259" key="2">
    <source>
        <dbReference type="Pfam" id="PF12706"/>
    </source>
</evidence>
<name>F2R7Z9_STRVP</name>
<evidence type="ECO:0000313" key="4">
    <source>
        <dbReference type="Proteomes" id="UP000006854"/>
    </source>
</evidence>
<evidence type="ECO:0000256" key="1">
    <source>
        <dbReference type="ARBA" id="ARBA00022801"/>
    </source>
</evidence>
<reference evidence="3 4" key="1">
    <citation type="journal article" date="2011" name="BMC Genomics">
        <title>Genome-wide analysis of the role of GlnR in Streptomyces venezuelae provides new insights into global nitrogen regulation in actinomycetes.</title>
        <authorList>
            <person name="Pullan S.T."/>
            <person name="Bibb M.J."/>
            <person name="Merrick M."/>
        </authorList>
    </citation>
    <scope>NUCLEOTIDE SEQUENCE [LARGE SCALE GENOMIC DNA]</scope>
    <source>
        <strain evidence="4">ATCC 10712 / CBS 650.69 / DSM 40230 / JCM 4526 / NBRC 13096 / PD 04745</strain>
    </source>
</reference>
<gene>
    <name evidence="3" type="ordered locus">SVEN_5522</name>
</gene>
<dbReference type="Proteomes" id="UP000006854">
    <property type="component" value="Chromosome"/>
</dbReference>
<dbReference type="SUPFAM" id="SSF56281">
    <property type="entry name" value="Metallo-hydrolase/oxidoreductase"/>
    <property type="match status" value="1"/>
</dbReference>
<keyword evidence="4" id="KW-1185">Reference proteome</keyword>
<dbReference type="STRING" id="953739.SVEN_5522"/>
<dbReference type="PANTHER" id="PTHR43546:SF9">
    <property type="entry name" value="L-ASCORBATE-6-PHOSPHATE LACTONASE ULAG-RELATED"/>
    <property type="match status" value="1"/>
</dbReference>
<protein>
    <recommendedName>
        <fullName evidence="2">Metallo-beta-lactamase domain-containing protein</fullName>
    </recommendedName>
</protein>
<feature type="domain" description="Metallo-beta-lactamase" evidence="2">
    <location>
        <begin position="98"/>
        <end position="296"/>
    </location>
</feature>
<dbReference type="InterPro" id="IPR036866">
    <property type="entry name" value="RibonucZ/Hydroxyglut_hydro"/>
</dbReference>
<dbReference type="EMBL" id="FR845719">
    <property type="protein sequence ID" value="CCA58808.1"/>
    <property type="molecule type" value="Genomic_DNA"/>
</dbReference>
<dbReference type="eggNOG" id="COG2220">
    <property type="taxonomic scope" value="Bacteria"/>
</dbReference>
<dbReference type="Pfam" id="PF12706">
    <property type="entry name" value="Lactamase_B_2"/>
    <property type="match status" value="1"/>
</dbReference>
<accession>F2R7Z9</accession>